<dbReference type="PANTHER" id="PTHR31004:SF1">
    <property type="entry name" value="TRANSMEMBRANE PROTEIN 79"/>
    <property type="match status" value="1"/>
</dbReference>
<dbReference type="OrthoDB" id="582367at2"/>
<dbReference type="Gene3D" id="1.20.120.550">
    <property type="entry name" value="Membrane associated eicosanoid/glutathione metabolism-like domain"/>
    <property type="match status" value="1"/>
</dbReference>
<keyword evidence="2 6" id="KW-0812">Transmembrane</keyword>
<dbReference type="EMBL" id="LPWF01000038">
    <property type="protein sequence ID" value="ODR93449.1"/>
    <property type="molecule type" value="Genomic_DNA"/>
</dbReference>
<dbReference type="GO" id="GO:0045055">
    <property type="term" value="P:regulated exocytosis"/>
    <property type="evidence" value="ECO:0007669"/>
    <property type="project" value="TreeGrafter"/>
</dbReference>
<evidence type="ECO:0000313" key="8">
    <source>
        <dbReference type="Proteomes" id="UP000094472"/>
    </source>
</evidence>
<feature type="compositionally biased region" description="Polar residues" evidence="5">
    <location>
        <begin position="1"/>
        <end position="10"/>
    </location>
</feature>
<proteinExistence type="predicted"/>
<protein>
    <recommendedName>
        <fullName evidence="9">MAPEG family protein</fullName>
    </recommendedName>
</protein>
<dbReference type="InterPro" id="IPR023352">
    <property type="entry name" value="MAPEG-like_dom_sf"/>
</dbReference>
<accession>A0A1E3VIV1</accession>
<evidence type="ECO:0000256" key="1">
    <source>
        <dbReference type="ARBA" id="ARBA00004370"/>
    </source>
</evidence>
<name>A0A1E3VIV1_9HYPH</name>
<evidence type="ECO:0008006" key="9">
    <source>
        <dbReference type="Google" id="ProtNLM"/>
    </source>
</evidence>
<dbReference type="STRING" id="1774969.AUC69_04410"/>
<evidence type="ECO:0000313" key="7">
    <source>
        <dbReference type="EMBL" id="ODR93449.1"/>
    </source>
</evidence>
<dbReference type="Proteomes" id="UP000094472">
    <property type="component" value="Unassembled WGS sequence"/>
</dbReference>
<dbReference type="RefSeq" id="WP_069442983.1">
    <property type="nucleotide sequence ID" value="NZ_LPWF01000038.1"/>
</dbReference>
<feature type="transmembrane region" description="Helical" evidence="6">
    <location>
        <begin position="77"/>
        <end position="97"/>
    </location>
</feature>
<dbReference type="InterPro" id="IPR001129">
    <property type="entry name" value="Membr-assoc_MAPEG"/>
</dbReference>
<evidence type="ECO:0000256" key="6">
    <source>
        <dbReference type="SAM" id="Phobius"/>
    </source>
</evidence>
<gene>
    <name evidence="7" type="ORF">AUC69_04410</name>
</gene>
<organism evidence="7 8">
    <name type="scientific">Methyloceanibacter superfactus</name>
    <dbReference type="NCBI Taxonomy" id="1774969"/>
    <lineage>
        <taxon>Bacteria</taxon>
        <taxon>Pseudomonadati</taxon>
        <taxon>Pseudomonadota</taxon>
        <taxon>Alphaproteobacteria</taxon>
        <taxon>Hyphomicrobiales</taxon>
        <taxon>Hyphomicrobiaceae</taxon>
        <taxon>Methyloceanibacter</taxon>
    </lineage>
</organism>
<keyword evidence="4 6" id="KW-0472">Membrane</keyword>
<feature type="transmembrane region" description="Helical" evidence="6">
    <location>
        <begin position="33"/>
        <end position="57"/>
    </location>
</feature>
<feature type="transmembrane region" description="Helical" evidence="6">
    <location>
        <begin position="118"/>
        <end position="139"/>
    </location>
</feature>
<evidence type="ECO:0000256" key="3">
    <source>
        <dbReference type="ARBA" id="ARBA00022989"/>
    </source>
</evidence>
<dbReference type="PANTHER" id="PTHR31004">
    <property type="entry name" value="TRANSMEMBRANE PROTEIN 79"/>
    <property type="match status" value="1"/>
</dbReference>
<comment type="caution">
    <text evidence="7">The sequence shown here is derived from an EMBL/GenBank/DDBJ whole genome shotgun (WGS) entry which is preliminary data.</text>
</comment>
<dbReference type="Pfam" id="PF01124">
    <property type="entry name" value="MAPEG"/>
    <property type="match status" value="1"/>
</dbReference>
<comment type="subcellular location">
    <subcellularLocation>
        <location evidence="1">Membrane</location>
    </subcellularLocation>
</comment>
<evidence type="ECO:0000256" key="5">
    <source>
        <dbReference type="SAM" id="MobiDB-lite"/>
    </source>
</evidence>
<feature type="transmembrane region" description="Helical" evidence="6">
    <location>
        <begin position="145"/>
        <end position="162"/>
    </location>
</feature>
<feature type="compositionally biased region" description="Basic residues" evidence="5">
    <location>
        <begin position="11"/>
        <end position="21"/>
    </location>
</feature>
<feature type="transmembrane region" description="Helical" evidence="6">
    <location>
        <begin position="174"/>
        <end position="199"/>
    </location>
</feature>
<evidence type="ECO:0000256" key="4">
    <source>
        <dbReference type="ARBA" id="ARBA00023136"/>
    </source>
</evidence>
<reference evidence="7 8" key="1">
    <citation type="journal article" date="2016" name="Environ. Microbiol.">
        <title>New Methyloceanibacter diversity from North Sea sediments includes methanotroph containing solely the soluble methane monooxygenase.</title>
        <authorList>
            <person name="Vekeman B."/>
            <person name="Kerckhof F.M."/>
            <person name="Cremers G."/>
            <person name="de Vos P."/>
            <person name="Vandamme P."/>
            <person name="Boon N."/>
            <person name="Op den Camp H.J."/>
            <person name="Heylen K."/>
        </authorList>
    </citation>
    <scope>NUCLEOTIDE SEQUENCE [LARGE SCALE GENOMIC DNA]</scope>
    <source>
        <strain evidence="7 8">R-67175</strain>
    </source>
</reference>
<feature type="region of interest" description="Disordered" evidence="5">
    <location>
        <begin position="1"/>
        <end position="22"/>
    </location>
</feature>
<sequence>MQRSVEQRQTTGRRKPKRRDPRSKYLGFTSRQWPFIAVLVGNWIFAAAFFAIGKLVWDWTPEAWGIADRLALVIKDAVFALVPGVLGICIVAAQRLDPNMWVGRVAKPNSALDINTRFILNTFEQFTAFFIANAGLAMYCPLSEARTLPILTALFVIGRILFWVGYHKNPYLRAFGFGLTFYPTVAAFAWLMLMMIFGIRVPL</sequence>
<keyword evidence="8" id="KW-1185">Reference proteome</keyword>
<keyword evidence="3 6" id="KW-1133">Transmembrane helix</keyword>
<dbReference type="SUPFAM" id="SSF161084">
    <property type="entry name" value="MAPEG domain-like"/>
    <property type="match status" value="1"/>
</dbReference>
<evidence type="ECO:0000256" key="2">
    <source>
        <dbReference type="ARBA" id="ARBA00022692"/>
    </source>
</evidence>
<dbReference type="GO" id="GO:0005765">
    <property type="term" value="C:lysosomal membrane"/>
    <property type="evidence" value="ECO:0007669"/>
    <property type="project" value="TreeGrafter"/>
</dbReference>
<dbReference type="AlphaFoldDB" id="A0A1E3VIV1"/>